<keyword evidence="4" id="KW-0812">Transmembrane</keyword>
<dbReference type="GO" id="GO:0019433">
    <property type="term" value="P:triglyceride catabolic process"/>
    <property type="evidence" value="ECO:0007669"/>
    <property type="project" value="TreeGrafter"/>
</dbReference>
<dbReference type="PRINTS" id="PR00081">
    <property type="entry name" value="GDHRDH"/>
</dbReference>
<dbReference type="InterPro" id="IPR036291">
    <property type="entry name" value="NAD(P)-bd_dom_sf"/>
</dbReference>
<comment type="similarity">
    <text evidence="1 3">Belongs to the short-chain dehydrogenases/reductases (SDR) family.</text>
</comment>
<dbReference type="GO" id="GO:0004806">
    <property type="term" value="F:triacylglycerol lipase activity"/>
    <property type="evidence" value="ECO:0007669"/>
    <property type="project" value="TreeGrafter"/>
</dbReference>
<dbReference type="SUPFAM" id="SSF51735">
    <property type="entry name" value="NAD(P)-binding Rossmann-fold domains"/>
    <property type="match status" value="1"/>
</dbReference>
<evidence type="ECO:0000256" key="1">
    <source>
        <dbReference type="ARBA" id="ARBA00006484"/>
    </source>
</evidence>
<dbReference type="GO" id="GO:0005811">
    <property type="term" value="C:lipid droplet"/>
    <property type="evidence" value="ECO:0007669"/>
    <property type="project" value="TreeGrafter"/>
</dbReference>
<evidence type="ECO:0000256" key="3">
    <source>
        <dbReference type="RuleBase" id="RU000363"/>
    </source>
</evidence>
<name>A0A6A6DWK8_9PEZI</name>
<dbReference type="Gene3D" id="3.40.50.720">
    <property type="entry name" value="NAD(P)-binding Rossmann-like Domain"/>
    <property type="match status" value="1"/>
</dbReference>
<organism evidence="5 6">
    <name type="scientific">Zopfia rhizophila CBS 207.26</name>
    <dbReference type="NCBI Taxonomy" id="1314779"/>
    <lineage>
        <taxon>Eukaryota</taxon>
        <taxon>Fungi</taxon>
        <taxon>Dikarya</taxon>
        <taxon>Ascomycota</taxon>
        <taxon>Pezizomycotina</taxon>
        <taxon>Dothideomycetes</taxon>
        <taxon>Dothideomycetes incertae sedis</taxon>
        <taxon>Zopfiaceae</taxon>
        <taxon>Zopfia</taxon>
    </lineage>
</organism>
<dbReference type="InterPro" id="IPR002347">
    <property type="entry name" value="SDR_fam"/>
</dbReference>
<keyword evidence="4" id="KW-1133">Transmembrane helix</keyword>
<gene>
    <name evidence="5" type="ORF">K469DRAFT_581107</name>
</gene>
<dbReference type="GO" id="GO:0006654">
    <property type="term" value="P:phosphatidic acid biosynthetic process"/>
    <property type="evidence" value="ECO:0007669"/>
    <property type="project" value="TreeGrafter"/>
</dbReference>
<dbReference type="GO" id="GO:0000140">
    <property type="term" value="F:acylglycerone-phosphate reductase (NADP+) activity"/>
    <property type="evidence" value="ECO:0007669"/>
    <property type="project" value="TreeGrafter"/>
</dbReference>
<keyword evidence="6" id="KW-1185">Reference proteome</keyword>
<sequence>MASQKSVLITGCSAGGIGSSIAFSFAKRGLSVFATARNASKIDPKLSALDNVEVLTLDATSPSSISAAAQAVSHRTGGKLDYLVNSAGSGLVCPFLDTDLQKARELFDVNFWGVLQCIQVFKEQLIAAKGTIVNVSSVSGVAPNPYESIYNASKAALTHFDSTICLELAPLGVNVVSLITGMIKSNWYSNSVPQIELPKDSYYHPVIESIRDGMTKMDNKKKGTNVDVFGESVVKDVLGGKKGIVWKGALSRTVWLASFLPSFVMVCLFLLLHESVGLG</sequence>
<dbReference type="PRINTS" id="PR00080">
    <property type="entry name" value="SDRFAMILY"/>
</dbReference>
<reference evidence="5" key="1">
    <citation type="journal article" date="2020" name="Stud. Mycol.">
        <title>101 Dothideomycetes genomes: a test case for predicting lifestyles and emergence of pathogens.</title>
        <authorList>
            <person name="Haridas S."/>
            <person name="Albert R."/>
            <person name="Binder M."/>
            <person name="Bloem J."/>
            <person name="Labutti K."/>
            <person name="Salamov A."/>
            <person name="Andreopoulos B."/>
            <person name="Baker S."/>
            <person name="Barry K."/>
            <person name="Bills G."/>
            <person name="Bluhm B."/>
            <person name="Cannon C."/>
            <person name="Castanera R."/>
            <person name="Culley D."/>
            <person name="Daum C."/>
            <person name="Ezra D."/>
            <person name="Gonzalez J."/>
            <person name="Henrissat B."/>
            <person name="Kuo A."/>
            <person name="Liang C."/>
            <person name="Lipzen A."/>
            <person name="Lutzoni F."/>
            <person name="Magnuson J."/>
            <person name="Mondo S."/>
            <person name="Nolan M."/>
            <person name="Ohm R."/>
            <person name="Pangilinan J."/>
            <person name="Park H.-J."/>
            <person name="Ramirez L."/>
            <person name="Alfaro M."/>
            <person name="Sun H."/>
            <person name="Tritt A."/>
            <person name="Yoshinaga Y."/>
            <person name="Zwiers L.-H."/>
            <person name="Turgeon B."/>
            <person name="Goodwin S."/>
            <person name="Spatafora J."/>
            <person name="Crous P."/>
            <person name="Grigoriev I."/>
        </authorList>
    </citation>
    <scope>NUCLEOTIDE SEQUENCE</scope>
    <source>
        <strain evidence="5">CBS 207.26</strain>
    </source>
</reference>
<dbReference type="Pfam" id="PF00106">
    <property type="entry name" value="adh_short"/>
    <property type="match status" value="1"/>
</dbReference>
<dbReference type="AlphaFoldDB" id="A0A6A6DWK8"/>
<dbReference type="PANTHER" id="PTHR44169:SF6">
    <property type="entry name" value="NADPH-DEPENDENT 1-ACYLDIHYDROXYACETONE PHOSPHATE REDUCTASE"/>
    <property type="match status" value="1"/>
</dbReference>
<dbReference type="OrthoDB" id="2102561at2759"/>
<evidence type="ECO:0000313" key="6">
    <source>
        <dbReference type="Proteomes" id="UP000800200"/>
    </source>
</evidence>
<evidence type="ECO:0000256" key="4">
    <source>
        <dbReference type="SAM" id="Phobius"/>
    </source>
</evidence>
<feature type="transmembrane region" description="Helical" evidence="4">
    <location>
        <begin position="254"/>
        <end position="272"/>
    </location>
</feature>
<protein>
    <submittedName>
        <fullName evidence="5">NAD(P)-binding protein</fullName>
    </submittedName>
</protein>
<keyword evidence="2" id="KW-0560">Oxidoreductase</keyword>
<proteinExistence type="inferred from homology"/>
<dbReference type="EMBL" id="ML994640">
    <property type="protein sequence ID" value="KAF2183964.1"/>
    <property type="molecule type" value="Genomic_DNA"/>
</dbReference>
<evidence type="ECO:0000256" key="2">
    <source>
        <dbReference type="ARBA" id="ARBA00023002"/>
    </source>
</evidence>
<keyword evidence="4" id="KW-0472">Membrane</keyword>
<accession>A0A6A6DWK8</accession>
<dbReference type="Proteomes" id="UP000800200">
    <property type="component" value="Unassembled WGS sequence"/>
</dbReference>
<evidence type="ECO:0000313" key="5">
    <source>
        <dbReference type="EMBL" id="KAF2183964.1"/>
    </source>
</evidence>
<dbReference type="GO" id="GO:0005783">
    <property type="term" value="C:endoplasmic reticulum"/>
    <property type="evidence" value="ECO:0007669"/>
    <property type="project" value="TreeGrafter"/>
</dbReference>
<dbReference type="PANTHER" id="PTHR44169">
    <property type="entry name" value="NADPH-DEPENDENT 1-ACYLDIHYDROXYACETONE PHOSPHATE REDUCTASE"/>
    <property type="match status" value="1"/>
</dbReference>